<sequence length="110" mass="12145">MEAEERFAALVQKFATEPDVEVPGASNRRRFGSDALKVNGSIFAMVTGGRLVVKLPRDRVDAVVGAGDGAPFDNGRGRPMKEWLTVVDDDDETWLTLTREALHFVRSKRA</sequence>
<gene>
    <name evidence="1" type="ORF">AVDCRST_MAG10-1561</name>
</gene>
<dbReference type="EMBL" id="CADCTB010000094">
    <property type="protein sequence ID" value="CAA9236460.1"/>
    <property type="molecule type" value="Genomic_DNA"/>
</dbReference>
<organism evidence="1">
    <name type="scientific">uncultured Acidimicrobiales bacterium</name>
    <dbReference type="NCBI Taxonomy" id="310071"/>
    <lineage>
        <taxon>Bacteria</taxon>
        <taxon>Bacillati</taxon>
        <taxon>Actinomycetota</taxon>
        <taxon>Acidimicrobiia</taxon>
        <taxon>Acidimicrobiales</taxon>
        <taxon>environmental samples</taxon>
    </lineage>
</organism>
<evidence type="ECO:0000313" key="1">
    <source>
        <dbReference type="EMBL" id="CAA9236460.1"/>
    </source>
</evidence>
<proteinExistence type="predicted"/>
<dbReference type="SUPFAM" id="SSF159894">
    <property type="entry name" value="YgaC/TfoX-N like"/>
    <property type="match status" value="1"/>
</dbReference>
<evidence type="ECO:0008006" key="2">
    <source>
        <dbReference type="Google" id="ProtNLM"/>
    </source>
</evidence>
<protein>
    <recommendedName>
        <fullName evidence="2">TfoX N-terminal domain-containing protein</fullName>
    </recommendedName>
</protein>
<name>A0A6J4HYP5_9ACTN</name>
<accession>A0A6J4HYP5</accession>
<reference evidence="1" key="1">
    <citation type="submission" date="2020-02" db="EMBL/GenBank/DDBJ databases">
        <authorList>
            <person name="Meier V. D."/>
        </authorList>
    </citation>
    <scope>NUCLEOTIDE SEQUENCE</scope>
    <source>
        <strain evidence="1">AVDCRST_MAG10</strain>
    </source>
</reference>
<dbReference type="AlphaFoldDB" id="A0A6J4HYP5"/>